<protein>
    <submittedName>
        <fullName evidence="1">Uncharacterized protein</fullName>
    </submittedName>
</protein>
<organism evidence="1">
    <name type="scientific">Pararge aegeria</name>
    <name type="common">speckled wood butterfly</name>
    <dbReference type="NCBI Taxonomy" id="116150"/>
    <lineage>
        <taxon>Eukaryota</taxon>
        <taxon>Metazoa</taxon>
        <taxon>Ecdysozoa</taxon>
        <taxon>Arthropoda</taxon>
        <taxon>Hexapoda</taxon>
        <taxon>Insecta</taxon>
        <taxon>Pterygota</taxon>
        <taxon>Neoptera</taxon>
        <taxon>Endopterygota</taxon>
        <taxon>Lepidoptera</taxon>
        <taxon>Glossata</taxon>
        <taxon>Ditrysia</taxon>
        <taxon>Papilionoidea</taxon>
        <taxon>Nymphalidae</taxon>
        <taxon>Satyrinae</taxon>
        <taxon>Satyrini</taxon>
        <taxon>Parargina</taxon>
        <taxon>Pararge</taxon>
    </lineage>
</organism>
<evidence type="ECO:0000313" key="1">
    <source>
        <dbReference type="EMBL" id="JAA78634.1"/>
    </source>
</evidence>
<reference evidence="1" key="1">
    <citation type="journal article" date="2013" name="BMC Genomics">
        <title>Unscrambling butterfly oogenesis.</title>
        <authorList>
            <person name="Carter J.M."/>
            <person name="Baker S.C."/>
            <person name="Pink R."/>
            <person name="Carter D.R."/>
            <person name="Collins A."/>
            <person name="Tomlin J."/>
            <person name="Gibbs M."/>
            <person name="Breuker C.J."/>
        </authorList>
    </citation>
    <scope>NUCLEOTIDE SEQUENCE</scope>
    <source>
        <tissue evidence="1">Ovary</tissue>
    </source>
</reference>
<reference evidence="1" key="2">
    <citation type="submission" date="2013-05" db="EMBL/GenBank/DDBJ databases">
        <authorList>
            <person name="Carter J.-M."/>
            <person name="Baker S.C."/>
            <person name="Pink R."/>
            <person name="Carter D.R.F."/>
            <person name="Collins A."/>
            <person name="Tomlin J."/>
            <person name="Gibbs M."/>
            <person name="Breuker C.J."/>
        </authorList>
    </citation>
    <scope>NUCLEOTIDE SEQUENCE</scope>
    <source>
        <tissue evidence="1">Ovary</tissue>
    </source>
</reference>
<dbReference type="AlphaFoldDB" id="S4NNH5"/>
<name>S4NNH5_9NEOP</name>
<proteinExistence type="predicted"/>
<sequence length="82" mass="9673">MHLQVSNQTFLVHRTLAEHCSSHIRNSIFFMKYKNIVAQSCDLYSYLYVSNKPGIHGYKKRISICVDNKDARRKAPKCWVHF</sequence>
<dbReference type="EMBL" id="GAIX01013926">
    <property type="protein sequence ID" value="JAA78634.1"/>
    <property type="molecule type" value="Transcribed_RNA"/>
</dbReference>
<accession>S4NNH5</accession>